<dbReference type="InterPro" id="IPR017853">
    <property type="entry name" value="GH"/>
</dbReference>
<evidence type="ECO:0000256" key="1">
    <source>
        <dbReference type="ARBA" id="ARBA00008061"/>
    </source>
</evidence>
<dbReference type="Pfam" id="PF00128">
    <property type="entry name" value="Alpha-amylase"/>
    <property type="match status" value="1"/>
</dbReference>
<dbReference type="GO" id="GO:0000025">
    <property type="term" value="P:maltose catabolic process"/>
    <property type="evidence" value="ECO:0007669"/>
    <property type="project" value="TreeGrafter"/>
</dbReference>
<evidence type="ECO:0000313" key="3">
    <source>
        <dbReference type="EMBL" id="KIJ24684.1"/>
    </source>
</evidence>
<feature type="non-terminal residue" evidence="3">
    <location>
        <position position="91"/>
    </location>
</feature>
<comment type="similarity">
    <text evidence="1">Belongs to the glycosyl hydrolase 13 family.</text>
</comment>
<dbReference type="OrthoDB" id="1740265at2759"/>
<dbReference type="PANTHER" id="PTHR10357">
    <property type="entry name" value="ALPHA-AMYLASE FAMILY MEMBER"/>
    <property type="match status" value="1"/>
</dbReference>
<sequence length="91" mass="10242">MTSAAAYRQPAFFKEALIYQIYPASFCDSNSDGFGDLNGIRSKLDYLQSLGVDVIWLNPIYASPLKDMGYDIADYKAIDPRYGTLEDWDAL</sequence>
<dbReference type="PANTHER" id="PTHR10357:SF179">
    <property type="entry name" value="NEUTRAL AND BASIC AMINO ACID TRANSPORT PROTEIN RBAT"/>
    <property type="match status" value="1"/>
</dbReference>
<dbReference type="HOGENOM" id="CLU_006462_10_0_1"/>
<feature type="domain" description="Glycosyl hydrolase family 13 catalytic" evidence="2">
    <location>
        <begin position="20"/>
        <end position="91"/>
    </location>
</feature>
<dbReference type="SUPFAM" id="SSF51445">
    <property type="entry name" value="(Trans)glycosidases"/>
    <property type="match status" value="1"/>
</dbReference>
<dbReference type="GO" id="GO:0033934">
    <property type="term" value="F:glucan 1,4-alpha-maltotriohydrolase activity"/>
    <property type="evidence" value="ECO:0007669"/>
    <property type="project" value="TreeGrafter"/>
</dbReference>
<dbReference type="AlphaFoldDB" id="A0A0C9TS23"/>
<dbReference type="EMBL" id="KN837466">
    <property type="protein sequence ID" value="KIJ24684.1"/>
    <property type="molecule type" value="Genomic_DNA"/>
</dbReference>
<dbReference type="Gene3D" id="3.20.20.80">
    <property type="entry name" value="Glycosidases"/>
    <property type="match status" value="1"/>
</dbReference>
<organism evidence="3 4">
    <name type="scientific">Sphaerobolus stellatus (strain SS14)</name>
    <dbReference type="NCBI Taxonomy" id="990650"/>
    <lineage>
        <taxon>Eukaryota</taxon>
        <taxon>Fungi</taxon>
        <taxon>Dikarya</taxon>
        <taxon>Basidiomycota</taxon>
        <taxon>Agaricomycotina</taxon>
        <taxon>Agaricomycetes</taxon>
        <taxon>Phallomycetidae</taxon>
        <taxon>Geastrales</taxon>
        <taxon>Sphaerobolaceae</taxon>
        <taxon>Sphaerobolus</taxon>
    </lineage>
</organism>
<dbReference type="InterPro" id="IPR006047">
    <property type="entry name" value="GH13_cat_dom"/>
</dbReference>
<gene>
    <name evidence="3" type="ORF">M422DRAFT_113295</name>
</gene>
<dbReference type="Proteomes" id="UP000054279">
    <property type="component" value="Unassembled WGS sequence"/>
</dbReference>
<proteinExistence type="inferred from homology"/>
<dbReference type="GO" id="GO:0004574">
    <property type="term" value="F:oligo-1,6-glucosidase activity"/>
    <property type="evidence" value="ECO:0007669"/>
    <property type="project" value="TreeGrafter"/>
</dbReference>
<dbReference type="GO" id="GO:0004556">
    <property type="term" value="F:alpha-amylase activity"/>
    <property type="evidence" value="ECO:0007669"/>
    <property type="project" value="TreeGrafter"/>
</dbReference>
<protein>
    <submittedName>
        <fullName evidence="3">Unplaced genomic scaffold SPHSTscaffold_391, whole genome shotgun sequence</fullName>
    </submittedName>
</protein>
<evidence type="ECO:0000259" key="2">
    <source>
        <dbReference type="Pfam" id="PF00128"/>
    </source>
</evidence>
<keyword evidence="4" id="KW-1185">Reference proteome</keyword>
<dbReference type="GO" id="GO:0004575">
    <property type="term" value="F:sucrose alpha-glucosidase activity"/>
    <property type="evidence" value="ECO:0007669"/>
    <property type="project" value="TreeGrafter"/>
</dbReference>
<name>A0A0C9TS23_SPHS4</name>
<reference evidence="3 4" key="1">
    <citation type="submission" date="2014-06" db="EMBL/GenBank/DDBJ databases">
        <title>Evolutionary Origins and Diversification of the Mycorrhizal Mutualists.</title>
        <authorList>
            <consortium name="DOE Joint Genome Institute"/>
            <consortium name="Mycorrhizal Genomics Consortium"/>
            <person name="Kohler A."/>
            <person name="Kuo A."/>
            <person name="Nagy L.G."/>
            <person name="Floudas D."/>
            <person name="Copeland A."/>
            <person name="Barry K.W."/>
            <person name="Cichocki N."/>
            <person name="Veneault-Fourrey C."/>
            <person name="LaButti K."/>
            <person name="Lindquist E.A."/>
            <person name="Lipzen A."/>
            <person name="Lundell T."/>
            <person name="Morin E."/>
            <person name="Murat C."/>
            <person name="Riley R."/>
            <person name="Ohm R."/>
            <person name="Sun H."/>
            <person name="Tunlid A."/>
            <person name="Henrissat B."/>
            <person name="Grigoriev I.V."/>
            <person name="Hibbett D.S."/>
            <person name="Martin F."/>
        </authorList>
    </citation>
    <scope>NUCLEOTIDE SEQUENCE [LARGE SCALE GENOMIC DNA]</scope>
    <source>
        <strain evidence="3 4">SS14</strain>
    </source>
</reference>
<dbReference type="GO" id="GO:0005987">
    <property type="term" value="P:sucrose catabolic process"/>
    <property type="evidence" value="ECO:0007669"/>
    <property type="project" value="TreeGrafter"/>
</dbReference>
<accession>A0A0C9TS23</accession>
<evidence type="ECO:0000313" key="4">
    <source>
        <dbReference type="Proteomes" id="UP000054279"/>
    </source>
</evidence>